<dbReference type="SUPFAM" id="SSF54928">
    <property type="entry name" value="RNA-binding domain, RBD"/>
    <property type="match status" value="1"/>
</dbReference>
<evidence type="ECO:0000256" key="1">
    <source>
        <dbReference type="PROSITE-ProRule" id="PRU00176"/>
    </source>
</evidence>
<evidence type="ECO:0000256" key="2">
    <source>
        <dbReference type="SAM" id="MobiDB-lite"/>
    </source>
</evidence>
<dbReference type="EMBL" id="SNRW01048231">
    <property type="protein sequence ID" value="KAA6313607.1"/>
    <property type="molecule type" value="Genomic_DNA"/>
</dbReference>
<feature type="non-terminal residue" evidence="4">
    <location>
        <position position="1"/>
    </location>
</feature>
<name>A0A5J4PVF7_9EUKA</name>
<feature type="compositionally biased region" description="Polar residues" evidence="2">
    <location>
        <begin position="76"/>
        <end position="85"/>
    </location>
</feature>
<dbReference type="InterPro" id="IPR000504">
    <property type="entry name" value="RRM_dom"/>
</dbReference>
<evidence type="ECO:0000259" key="3">
    <source>
        <dbReference type="PROSITE" id="PS50102"/>
    </source>
</evidence>
<keyword evidence="1" id="KW-0694">RNA-binding</keyword>
<dbReference type="Proteomes" id="UP000324800">
    <property type="component" value="Unassembled WGS sequence"/>
</dbReference>
<dbReference type="Pfam" id="PF00076">
    <property type="entry name" value="RRM_1"/>
    <property type="match status" value="1"/>
</dbReference>
<dbReference type="Gene3D" id="3.30.70.330">
    <property type="match status" value="2"/>
</dbReference>
<comment type="caution">
    <text evidence="4">The sequence shown here is derived from an EMBL/GenBank/DDBJ whole genome shotgun (WGS) entry which is preliminary data.</text>
</comment>
<sequence length="85" mass="9488">LHLVVDQNTKVPKGFAFCEYADVSNTDTAVQILSNQQIDQRQIVIQRASVGVKRAEPTSLMPPPQTQITQPIYSDTGFSQQREIT</sequence>
<dbReference type="InterPro" id="IPR012677">
    <property type="entry name" value="Nucleotide-bd_a/b_plait_sf"/>
</dbReference>
<feature type="domain" description="RRM" evidence="3">
    <location>
        <begin position="1"/>
        <end position="50"/>
    </location>
</feature>
<dbReference type="GO" id="GO:0003723">
    <property type="term" value="F:RNA binding"/>
    <property type="evidence" value="ECO:0007669"/>
    <property type="project" value="UniProtKB-UniRule"/>
</dbReference>
<dbReference type="InterPro" id="IPR035979">
    <property type="entry name" value="RBD_domain_sf"/>
</dbReference>
<protein>
    <recommendedName>
        <fullName evidence="3">RRM domain-containing protein</fullName>
    </recommendedName>
</protein>
<feature type="region of interest" description="Disordered" evidence="2">
    <location>
        <begin position="54"/>
        <end position="85"/>
    </location>
</feature>
<gene>
    <name evidence="4" type="ORF">EZS28_055726</name>
</gene>
<reference evidence="4 5" key="1">
    <citation type="submission" date="2019-03" db="EMBL/GenBank/DDBJ databases">
        <title>Single cell metagenomics reveals metabolic interactions within the superorganism composed of flagellate Streblomastix strix and complex community of Bacteroidetes bacteria on its surface.</title>
        <authorList>
            <person name="Treitli S.C."/>
            <person name="Kolisko M."/>
            <person name="Husnik F."/>
            <person name="Keeling P."/>
            <person name="Hampl V."/>
        </authorList>
    </citation>
    <scope>NUCLEOTIDE SEQUENCE [LARGE SCALE GENOMIC DNA]</scope>
    <source>
        <strain evidence="4">ST1C</strain>
    </source>
</reference>
<dbReference type="OrthoDB" id="10266058at2759"/>
<organism evidence="4 5">
    <name type="scientific">Streblomastix strix</name>
    <dbReference type="NCBI Taxonomy" id="222440"/>
    <lineage>
        <taxon>Eukaryota</taxon>
        <taxon>Metamonada</taxon>
        <taxon>Preaxostyla</taxon>
        <taxon>Oxymonadida</taxon>
        <taxon>Streblomastigidae</taxon>
        <taxon>Streblomastix</taxon>
    </lineage>
</organism>
<dbReference type="PROSITE" id="PS50102">
    <property type="entry name" value="RRM"/>
    <property type="match status" value="1"/>
</dbReference>
<accession>A0A5J4PVF7</accession>
<proteinExistence type="predicted"/>
<evidence type="ECO:0000313" key="5">
    <source>
        <dbReference type="Proteomes" id="UP000324800"/>
    </source>
</evidence>
<evidence type="ECO:0000313" key="4">
    <source>
        <dbReference type="EMBL" id="KAA6313607.1"/>
    </source>
</evidence>
<dbReference type="AlphaFoldDB" id="A0A5J4PVF7"/>
<feature type="non-terminal residue" evidence="4">
    <location>
        <position position="85"/>
    </location>
</feature>